<evidence type="ECO:0000256" key="1">
    <source>
        <dbReference type="ARBA" id="ARBA00011063"/>
    </source>
</evidence>
<dbReference type="SMART" id="SM00226">
    <property type="entry name" value="LMWPc"/>
    <property type="match status" value="1"/>
</dbReference>
<dbReference type="InterPro" id="IPR050438">
    <property type="entry name" value="LMW_PTPase"/>
</dbReference>
<dbReference type="EC" id="3.1.3.48" evidence="2"/>
<dbReference type="Proteomes" id="UP001620409">
    <property type="component" value="Unassembled WGS sequence"/>
</dbReference>
<proteinExistence type="inferred from homology"/>
<gene>
    <name evidence="7" type="ORF">ISP18_01640</name>
</gene>
<dbReference type="InterPro" id="IPR023485">
    <property type="entry name" value="Ptyr_pPase"/>
</dbReference>
<evidence type="ECO:0000259" key="6">
    <source>
        <dbReference type="SMART" id="SM00226"/>
    </source>
</evidence>
<comment type="catalytic activity">
    <reaction evidence="5">
        <text>O-phospho-L-tyrosyl-[protein] + H2O = L-tyrosyl-[protein] + phosphate</text>
        <dbReference type="Rhea" id="RHEA:10684"/>
        <dbReference type="Rhea" id="RHEA-COMP:10136"/>
        <dbReference type="Rhea" id="RHEA-COMP:20101"/>
        <dbReference type="ChEBI" id="CHEBI:15377"/>
        <dbReference type="ChEBI" id="CHEBI:43474"/>
        <dbReference type="ChEBI" id="CHEBI:46858"/>
        <dbReference type="ChEBI" id="CHEBI:61978"/>
        <dbReference type="EC" id="3.1.3.48"/>
    </reaction>
</comment>
<dbReference type="InterPro" id="IPR036196">
    <property type="entry name" value="Ptyr_pPase_sf"/>
</dbReference>
<comment type="similarity">
    <text evidence="1">Belongs to the low molecular weight phosphotyrosine protein phosphatase family.</text>
</comment>
<evidence type="ECO:0000256" key="5">
    <source>
        <dbReference type="ARBA" id="ARBA00051722"/>
    </source>
</evidence>
<reference evidence="7 8" key="1">
    <citation type="submission" date="2020-10" db="EMBL/GenBank/DDBJ databases">
        <title>Phylogeny of dyella-like bacteria.</title>
        <authorList>
            <person name="Fu J."/>
        </authorList>
    </citation>
    <scope>NUCLEOTIDE SEQUENCE [LARGE SCALE GENOMIC DNA]</scope>
    <source>
        <strain evidence="7 8">DHG40</strain>
    </source>
</reference>
<evidence type="ECO:0000313" key="7">
    <source>
        <dbReference type="EMBL" id="MFK2853298.1"/>
    </source>
</evidence>
<evidence type="ECO:0000313" key="8">
    <source>
        <dbReference type="Proteomes" id="UP001620409"/>
    </source>
</evidence>
<protein>
    <recommendedName>
        <fullName evidence="2">protein-tyrosine-phosphatase</fullName>
        <ecNumber evidence="2">3.1.3.48</ecNumber>
    </recommendedName>
</protein>
<organism evidence="7 8">
    <name type="scientific">Dyella humi</name>
    <dbReference type="NCBI Taxonomy" id="1770547"/>
    <lineage>
        <taxon>Bacteria</taxon>
        <taxon>Pseudomonadati</taxon>
        <taxon>Pseudomonadota</taxon>
        <taxon>Gammaproteobacteria</taxon>
        <taxon>Lysobacterales</taxon>
        <taxon>Rhodanobacteraceae</taxon>
        <taxon>Dyella</taxon>
    </lineage>
</organism>
<sequence length="144" mass="16618">MFKRILIVCVGNICRSPTAEFLFREKLQHRGIHISSAGLKALVGRPMDDNAMQILKERGIDAVEHRARQLDPTMLREADLVLTMERDHLTAVSRVAPEASGKLFLLDKWQDANDVPDPYRQSREVFEHVHVMIERGVESWLRYL</sequence>
<dbReference type="Pfam" id="PF01451">
    <property type="entry name" value="LMWPc"/>
    <property type="match status" value="1"/>
</dbReference>
<dbReference type="EMBL" id="JADIKI010000021">
    <property type="protein sequence ID" value="MFK2853298.1"/>
    <property type="molecule type" value="Genomic_DNA"/>
</dbReference>
<name>A0ABW8IDQ5_9GAMM</name>
<dbReference type="InterPro" id="IPR017867">
    <property type="entry name" value="Tyr_phospatase_low_mol_wt"/>
</dbReference>
<dbReference type="RefSeq" id="WP_404559239.1">
    <property type="nucleotide sequence ID" value="NZ_JADIKI010000021.1"/>
</dbReference>
<comment type="caution">
    <text evidence="7">The sequence shown here is derived from an EMBL/GenBank/DDBJ whole genome shotgun (WGS) entry which is preliminary data.</text>
</comment>
<dbReference type="Gene3D" id="3.40.50.2300">
    <property type="match status" value="1"/>
</dbReference>
<dbReference type="CDD" id="cd16343">
    <property type="entry name" value="LMWPTP"/>
    <property type="match status" value="1"/>
</dbReference>
<dbReference type="PRINTS" id="PR00719">
    <property type="entry name" value="LMWPTPASE"/>
</dbReference>
<accession>A0ABW8IDQ5</accession>
<evidence type="ECO:0000256" key="3">
    <source>
        <dbReference type="ARBA" id="ARBA00022801"/>
    </source>
</evidence>
<evidence type="ECO:0000256" key="4">
    <source>
        <dbReference type="ARBA" id="ARBA00022912"/>
    </source>
</evidence>
<keyword evidence="3" id="KW-0378">Hydrolase</keyword>
<dbReference type="SUPFAM" id="SSF52788">
    <property type="entry name" value="Phosphotyrosine protein phosphatases I"/>
    <property type="match status" value="1"/>
</dbReference>
<keyword evidence="4" id="KW-0904">Protein phosphatase</keyword>
<dbReference type="PANTHER" id="PTHR11717">
    <property type="entry name" value="LOW MOLECULAR WEIGHT PROTEIN TYROSINE PHOSPHATASE"/>
    <property type="match status" value="1"/>
</dbReference>
<dbReference type="PANTHER" id="PTHR11717:SF31">
    <property type="entry name" value="LOW MOLECULAR WEIGHT PROTEIN-TYROSINE-PHOSPHATASE ETP-RELATED"/>
    <property type="match status" value="1"/>
</dbReference>
<keyword evidence="8" id="KW-1185">Reference proteome</keyword>
<feature type="domain" description="Phosphotyrosine protein phosphatase I" evidence="6">
    <location>
        <begin position="3"/>
        <end position="143"/>
    </location>
</feature>
<evidence type="ECO:0000256" key="2">
    <source>
        <dbReference type="ARBA" id="ARBA00013064"/>
    </source>
</evidence>